<dbReference type="Gene3D" id="3.20.20.220">
    <property type="match status" value="1"/>
</dbReference>
<dbReference type="GO" id="GO:0006562">
    <property type="term" value="P:L-proline catabolic process"/>
    <property type="evidence" value="ECO:0007669"/>
    <property type="project" value="InterPro"/>
</dbReference>
<name>A0A1G2C5C0_9BACT</name>
<dbReference type="InterPro" id="IPR002872">
    <property type="entry name" value="Proline_DH_dom"/>
</dbReference>
<proteinExistence type="predicted"/>
<dbReference type="Pfam" id="PF01619">
    <property type="entry name" value="Pro_dh"/>
    <property type="match status" value="1"/>
</dbReference>
<keyword evidence="1" id="KW-0560">Oxidoreductase</keyword>
<dbReference type="Proteomes" id="UP000176349">
    <property type="component" value="Unassembled WGS sequence"/>
</dbReference>
<evidence type="ECO:0000256" key="1">
    <source>
        <dbReference type="ARBA" id="ARBA00023002"/>
    </source>
</evidence>
<dbReference type="InterPro" id="IPR029041">
    <property type="entry name" value="FAD-linked_oxidoreductase-like"/>
</dbReference>
<evidence type="ECO:0000313" key="4">
    <source>
        <dbReference type="Proteomes" id="UP000176349"/>
    </source>
</evidence>
<protein>
    <recommendedName>
        <fullName evidence="2">Proline dehydrogenase domain-containing protein</fullName>
    </recommendedName>
</protein>
<gene>
    <name evidence="3" type="ORF">A2128_02800</name>
</gene>
<dbReference type="AlphaFoldDB" id="A0A1G2C5C0"/>
<dbReference type="GO" id="GO:0004657">
    <property type="term" value="F:proline dehydrogenase activity"/>
    <property type="evidence" value="ECO:0007669"/>
    <property type="project" value="InterPro"/>
</dbReference>
<feature type="domain" description="Proline dehydrogenase" evidence="2">
    <location>
        <begin position="42"/>
        <end position="303"/>
    </location>
</feature>
<evidence type="ECO:0000313" key="3">
    <source>
        <dbReference type="EMBL" id="OGY96622.1"/>
    </source>
</evidence>
<dbReference type="InterPro" id="IPR015659">
    <property type="entry name" value="Proline_oxidase"/>
</dbReference>
<accession>A0A1G2C5C0</accession>
<sequence>MKWLLLAAGLYLLKAAAVYGIMRLIFRSYVAGRTEAEALRALSVLLAHGYGVTSDILGEFVKKRRKLPRILDEYKRHLASLGELQRQFPERAVALAVKPSRIGMEIDEKAFEESLRDIAECAKEHGIFLWVDAEKFAARDQTVSVVLRVRKAAGARIGMAIQSVHASSVSLAEKLVEAGLSLRVVKGAYKDGNLYHPNDVRDCFLRIWHRAAVSETQELVLAAATHDDTLIGELQLSGDHRFERDPAKGGGPRLEVQMLYGIRMKLQEELREKGARMHVYVPWGTEWNAYGFLFRRMREGASPSALKLFLRNIRESREMRRKLQLSS</sequence>
<dbReference type="PANTHER" id="PTHR13914">
    <property type="entry name" value="PROLINE OXIDASE"/>
    <property type="match status" value="1"/>
</dbReference>
<reference evidence="3 4" key="1">
    <citation type="journal article" date="2016" name="Nat. Commun.">
        <title>Thousands of microbial genomes shed light on interconnected biogeochemical processes in an aquifer system.</title>
        <authorList>
            <person name="Anantharaman K."/>
            <person name="Brown C.T."/>
            <person name="Hug L.A."/>
            <person name="Sharon I."/>
            <person name="Castelle C.J."/>
            <person name="Probst A.J."/>
            <person name="Thomas B.C."/>
            <person name="Singh A."/>
            <person name="Wilkins M.J."/>
            <person name="Karaoz U."/>
            <person name="Brodie E.L."/>
            <person name="Williams K.H."/>
            <person name="Hubbard S.S."/>
            <person name="Banfield J.F."/>
        </authorList>
    </citation>
    <scope>NUCLEOTIDE SEQUENCE [LARGE SCALE GENOMIC DNA]</scope>
</reference>
<dbReference type="EMBL" id="MHKV01000040">
    <property type="protein sequence ID" value="OGY96622.1"/>
    <property type="molecule type" value="Genomic_DNA"/>
</dbReference>
<dbReference type="PANTHER" id="PTHR13914:SF0">
    <property type="entry name" value="PROLINE DEHYDROGENASE 1, MITOCHONDRIAL"/>
    <property type="match status" value="1"/>
</dbReference>
<evidence type="ECO:0000259" key="2">
    <source>
        <dbReference type="Pfam" id="PF01619"/>
    </source>
</evidence>
<dbReference type="SUPFAM" id="SSF51730">
    <property type="entry name" value="FAD-linked oxidoreductase"/>
    <property type="match status" value="1"/>
</dbReference>
<comment type="caution">
    <text evidence="3">The sequence shown here is derived from an EMBL/GenBank/DDBJ whole genome shotgun (WGS) entry which is preliminary data.</text>
</comment>
<organism evidence="3 4">
    <name type="scientific">Candidatus Liptonbacteria bacterium GWC1_60_9</name>
    <dbReference type="NCBI Taxonomy" id="1798645"/>
    <lineage>
        <taxon>Bacteria</taxon>
        <taxon>Candidatus Liptoniibacteriota</taxon>
    </lineage>
</organism>